<dbReference type="PATRIC" id="fig|480391.4.peg.1286"/>
<dbReference type="AlphaFoldDB" id="A0A0R2NJP8"/>
<keyword evidence="1" id="KW-0812">Transmembrane</keyword>
<protein>
    <submittedName>
        <fullName evidence="2">Uncharacterized protein</fullName>
    </submittedName>
</protein>
<dbReference type="RefSeq" id="WP_168388175.1">
    <property type="nucleotide sequence ID" value="NZ_JAAXPP010000004.1"/>
</dbReference>
<keyword evidence="3" id="KW-1185">Reference proteome</keyword>
<keyword evidence="1" id="KW-0472">Membrane</keyword>
<proteinExistence type="predicted"/>
<dbReference type="Proteomes" id="UP000051249">
    <property type="component" value="Unassembled WGS sequence"/>
</dbReference>
<keyword evidence="1" id="KW-1133">Transmembrane helix</keyword>
<reference evidence="2 3" key="1">
    <citation type="journal article" date="2015" name="Genome Announc.">
        <title>Expanding the biotechnology potential of lactobacilli through comparative genomics of 213 strains and associated genera.</title>
        <authorList>
            <person name="Sun Z."/>
            <person name="Harris H.M."/>
            <person name="McCann A."/>
            <person name="Guo C."/>
            <person name="Argimon S."/>
            <person name="Zhang W."/>
            <person name="Yang X."/>
            <person name="Jeffery I.B."/>
            <person name="Cooney J.C."/>
            <person name="Kagawa T.F."/>
            <person name="Liu W."/>
            <person name="Song Y."/>
            <person name="Salvetti E."/>
            <person name="Wrobel A."/>
            <person name="Rasinkangas P."/>
            <person name="Parkhill J."/>
            <person name="Rea M.C."/>
            <person name="O'Sullivan O."/>
            <person name="Ritari J."/>
            <person name="Douillard F.P."/>
            <person name="Paul Ross R."/>
            <person name="Yang R."/>
            <person name="Briner A.E."/>
            <person name="Felis G.E."/>
            <person name="de Vos W.M."/>
            <person name="Barrangou R."/>
            <person name="Klaenhammer T.R."/>
            <person name="Caufield P.W."/>
            <person name="Cui Y."/>
            <person name="Zhang H."/>
            <person name="O'Toole P.W."/>
        </authorList>
    </citation>
    <scope>NUCLEOTIDE SEQUENCE [LARGE SCALE GENOMIC DNA]</scope>
    <source>
        <strain evidence="2 3">DSM 23026</strain>
    </source>
</reference>
<evidence type="ECO:0000313" key="2">
    <source>
        <dbReference type="EMBL" id="KRO25999.1"/>
    </source>
</evidence>
<accession>A0A0R2NJP8</accession>
<sequence>MSKNKLLSELGGPNIIKQRTILVEISVVLFGVNFMIYGGEEVLLTLLISLE</sequence>
<feature type="transmembrane region" description="Helical" evidence="1">
    <location>
        <begin position="21"/>
        <end position="39"/>
    </location>
</feature>
<evidence type="ECO:0000256" key="1">
    <source>
        <dbReference type="SAM" id="Phobius"/>
    </source>
</evidence>
<evidence type="ECO:0000313" key="3">
    <source>
        <dbReference type="Proteomes" id="UP000051249"/>
    </source>
</evidence>
<dbReference type="EMBL" id="JQCQ01000004">
    <property type="protein sequence ID" value="KRO25999.1"/>
    <property type="molecule type" value="Genomic_DNA"/>
</dbReference>
<name>A0A0R2NJP8_9LACO</name>
<comment type="caution">
    <text evidence="2">The sequence shown here is derived from an EMBL/GenBank/DDBJ whole genome shotgun (WGS) entry which is preliminary data.</text>
</comment>
<gene>
    <name evidence="2" type="ORF">IV88_GL001267</name>
</gene>
<organism evidence="2 3">
    <name type="scientific">Pediococcus argentinicus</name>
    <dbReference type="NCBI Taxonomy" id="480391"/>
    <lineage>
        <taxon>Bacteria</taxon>
        <taxon>Bacillati</taxon>
        <taxon>Bacillota</taxon>
        <taxon>Bacilli</taxon>
        <taxon>Lactobacillales</taxon>
        <taxon>Lactobacillaceae</taxon>
        <taxon>Pediococcus</taxon>
    </lineage>
</organism>